<keyword evidence="3 4" id="KW-0067">ATP-binding</keyword>
<dbReference type="HOGENOM" id="CLU_066245_2_2_9"/>
<dbReference type="InterPro" id="IPR002698">
    <property type="entry name" value="FTHF_cligase"/>
</dbReference>
<reference evidence="6" key="1">
    <citation type="submission" date="2009-09" db="EMBL/GenBank/DDBJ databases">
        <authorList>
            <consortium name="The Broad Institute Genome Sequencing Platform"/>
            <person name="Ward D."/>
            <person name="Feldgarden M."/>
            <person name="Earl A."/>
            <person name="Young S.K."/>
            <person name="Zeng Q."/>
            <person name="Koehrsen M."/>
            <person name="Alvarado L."/>
            <person name="Berlin A."/>
            <person name="Bochicchio J."/>
            <person name="Borenstein D."/>
            <person name="Chapman S.B."/>
            <person name="Chen Z."/>
            <person name="Engels R."/>
            <person name="Freedman E."/>
            <person name="Gellesch M."/>
            <person name="Goldberg J."/>
            <person name="Griggs A."/>
            <person name="Gujja S."/>
            <person name="Heilman E."/>
            <person name="Heiman D."/>
            <person name="Hepburn T."/>
            <person name="Howarth C."/>
            <person name="Jen D."/>
            <person name="Larson L."/>
            <person name="Lewis B."/>
            <person name="Mehta T."/>
            <person name="Park D."/>
            <person name="Pearson M."/>
            <person name="Roberts A."/>
            <person name="Saif S."/>
            <person name="Shea T."/>
            <person name="Shenoy N."/>
            <person name="Sisk P."/>
            <person name="Stolte C."/>
            <person name="Sykes S."/>
            <person name="Thomson T."/>
            <person name="Walk T."/>
            <person name="White J."/>
            <person name="Yandava C."/>
            <person name="Sibley C.D."/>
            <person name="Field T.R."/>
            <person name="Grinwis M."/>
            <person name="Eshaghurshan C.S."/>
            <person name="Surette M.G."/>
            <person name="Haas B."/>
            <person name="Nusbaum C."/>
            <person name="Birren B."/>
        </authorList>
    </citation>
    <scope>NUCLEOTIDE SEQUENCE [LARGE SCALE GENOMIC DNA]</scope>
    <source>
        <strain evidence="6">ATCC 700633</strain>
    </source>
</reference>
<evidence type="ECO:0000256" key="5">
    <source>
        <dbReference type="RuleBase" id="RU361279"/>
    </source>
</evidence>
<keyword evidence="5" id="KW-0460">Magnesium</keyword>
<dbReference type="InterPro" id="IPR024185">
    <property type="entry name" value="FTHF_cligase-like_sf"/>
</dbReference>
<evidence type="ECO:0000256" key="3">
    <source>
        <dbReference type="ARBA" id="ARBA00022840"/>
    </source>
</evidence>
<name>D0BJH5_9LACT</name>
<dbReference type="Proteomes" id="UP000002939">
    <property type="component" value="Unassembled WGS sequence"/>
</dbReference>
<evidence type="ECO:0000256" key="2">
    <source>
        <dbReference type="ARBA" id="ARBA00022741"/>
    </source>
</evidence>
<dbReference type="PIRSF" id="PIRSF006806">
    <property type="entry name" value="FTHF_cligase"/>
    <property type="match status" value="1"/>
</dbReference>
<gene>
    <name evidence="6" type="ORF">HMPREF0446_00110</name>
</gene>
<dbReference type="eggNOG" id="COG0212">
    <property type="taxonomic scope" value="Bacteria"/>
</dbReference>
<feature type="binding site" evidence="4">
    <location>
        <begin position="130"/>
        <end position="138"/>
    </location>
    <ligand>
        <name>ATP</name>
        <dbReference type="ChEBI" id="CHEBI:30616"/>
    </ligand>
</feature>
<dbReference type="GO" id="GO:0030272">
    <property type="term" value="F:5-formyltetrahydrofolate cyclo-ligase activity"/>
    <property type="evidence" value="ECO:0007669"/>
    <property type="project" value="UniProtKB-EC"/>
</dbReference>
<evidence type="ECO:0000313" key="6">
    <source>
        <dbReference type="EMBL" id="EEW93228.2"/>
    </source>
</evidence>
<reference evidence="6" key="2">
    <citation type="submission" date="2011-10" db="EMBL/GenBank/DDBJ databases">
        <title>The Genome Sequence of Granulicatella elegans ATCC 700633.</title>
        <authorList>
            <consortium name="The Broad Institute Genome Sequencing Platform"/>
            <consortium name="The Broad Institute Genome Sequencing Center for Infectious Disease"/>
            <person name="Earl A."/>
            <person name="Ward D."/>
            <person name="Feldgarden M."/>
            <person name="Gevers D."/>
            <person name="Sibley C.D."/>
            <person name="Field T.R."/>
            <person name="Grinwis M."/>
            <person name="Eshaghurshan C.S."/>
            <person name="Surette M.G."/>
            <person name="Young S.K."/>
            <person name="Zeng Q."/>
            <person name="Gargeya S."/>
            <person name="Fitzgerald M."/>
            <person name="Haas B."/>
            <person name="Abouelleil A."/>
            <person name="Alvarado L."/>
            <person name="Arachchi H.M."/>
            <person name="Berlin A."/>
            <person name="Brown A."/>
            <person name="Chapman S.B."/>
            <person name="Chen Z."/>
            <person name="Dunbar C."/>
            <person name="Freedman E."/>
            <person name="Gearin G."/>
            <person name="Goldberg J."/>
            <person name="Griggs A."/>
            <person name="Gujja S."/>
            <person name="Heiman D."/>
            <person name="Howarth C."/>
            <person name="Larson L."/>
            <person name="Lui A."/>
            <person name="MacDonald P.J.P."/>
            <person name="Montmayeur A."/>
            <person name="Murphy C."/>
            <person name="Neiman D."/>
            <person name="Pearson M."/>
            <person name="Priest M."/>
            <person name="Roberts A."/>
            <person name="Saif S."/>
            <person name="Shea T."/>
            <person name="Shenoy N."/>
            <person name="Sisk P."/>
            <person name="Stolte C."/>
            <person name="Sykes S."/>
            <person name="Wortman J."/>
            <person name="Nusbaum C."/>
            <person name="Birren B."/>
        </authorList>
    </citation>
    <scope>NUCLEOTIDE SEQUENCE [LARGE SCALE GENOMIC DNA]</scope>
    <source>
        <strain evidence="6">ATCC 700633</strain>
    </source>
</reference>
<accession>D0BJH5</accession>
<dbReference type="GO" id="GO:0046872">
    <property type="term" value="F:metal ion binding"/>
    <property type="evidence" value="ECO:0007669"/>
    <property type="project" value="UniProtKB-KW"/>
</dbReference>
<dbReference type="PANTHER" id="PTHR23407:SF1">
    <property type="entry name" value="5-FORMYLTETRAHYDROFOLATE CYCLO-LIGASE"/>
    <property type="match status" value="1"/>
</dbReference>
<comment type="catalytic activity">
    <reaction evidence="5">
        <text>(6S)-5-formyl-5,6,7,8-tetrahydrofolate + ATP = (6R)-5,10-methenyltetrahydrofolate + ADP + phosphate</text>
        <dbReference type="Rhea" id="RHEA:10488"/>
        <dbReference type="ChEBI" id="CHEBI:30616"/>
        <dbReference type="ChEBI" id="CHEBI:43474"/>
        <dbReference type="ChEBI" id="CHEBI:57455"/>
        <dbReference type="ChEBI" id="CHEBI:57457"/>
        <dbReference type="ChEBI" id="CHEBI:456216"/>
        <dbReference type="EC" id="6.3.3.2"/>
    </reaction>
</comment>
<evidence type="ECO:0000313" key="7">
    <source>
        <dbReference type="Proteomes" id="UP000002939"/>
    </source>
</evidence>
<comment type="cofactor">
    <cofactor evidence="5">
        <name>Mg(2+)</name>
        <dbReference type="ChEBI" id="CHEBI:18420"/>
    </cofactor>
</comment>
<dbReference type="SUPFAM" id="SSF100950">
    <property type="entry name" value="NagB/RpiA/CoA transferase-like"/>
    <property type="match status" value="1"/>
</dbReference>
<dbReference type="Gene3D" id="3.40.50.10420">
    <property type="entry name" value="NagB/RpiA/CoA transferase-like"/>
    <property type="match status" value="1"/>
</dbReference>
<keyword evidence="2 4" id="KW-0547">Nucleotide-binding</keyword>
<keyword evidence="7" id="KW-1185">Reference proteome</keyword>
<dbReference type="GO" id="GO:0035999">
    <property type="term" value="P:tetrahydrofolate interconversion"/>
    <property type="evidence" value="ECO:0007669"/>
    <property type="project" value="TreeGrafter"/>
</dbReference>
<dbReference type="STRING" id="626369.HMPREF0446_00110"/>
<proteinExistence type="inferred from homology"/>
<feature type="binding site" evidence="4">
    <location>
        <position position="54"/>
    </location>
    <ligand>
        <name>substrate</name>
    </ligand>
</feature>
<comment type="caution">
    <text evidence="6">The sequence shown here is derived from an EMBL/GenBank/DDBJ whole genome shotgun (WGS) entry which is preliminary data.</text>
</comment>
<dbReference type="EMBL" id="ACRF02000016">
    <property type="protein sequence ID" value="EEW93228.2"/>
    <property type="molecule type" value="Genomic_DNA"/>
</dbReference>
<comment type="similarity">
    <text evidence="1 5">Belongs to the 5-formyltetrahydrofolate cyclo-ligase family.</text>
</comment>
<dbReference type="NCBIfam" id="TIGR02727">
    <property type="entry name" value="MTHFS_bact"/>
    <property type="match status" value="1"/>
</dbReference>
<dbReference type="GO" id="GO:0005524">
    <property type="term" value="F:ATP binding"/>
    <property type="evidence" value="ECO:0007669"/>
    <property type="project" value="UniProtKB-KW"/>
</dbReference>
<dbReference type="InterPro" id="IPR037171">
    <property type="entry name" value="NagB/RpiA_transferase-like"/>
</dbReference>
<sequence>MDKVDARKIAKENLLRLSAEKRNSQEELVLNYLRHLPEWKKAKIIALTKSMPIEFSLEKVVKLARKMNKRIVVPVTLPHRQMKFAFWDEKTEFQKNSFGVEEPIQPIWVDEEQIDLVIVPGLAYSKKGERLGFGGGYYDRFIEQQNFSTISLAYQEQVYDEAIWNVEVFDQTVQILITKEGVIHSNELLEKREI</sequence>
<protein>
    <recommendedName>
        <fullName evidence="5">5-formyltetrahydrofolate cyclo-ligase</fullName>
        <ecNumber evidence="5">6.3.3.2</ecNumber>
    </recommendedName>
</protein>
<dbReference type="EC" id="6.3.3.2" evidence="5"/>
<organism evidence="6 7">
    <name type="scientific">Granulicatella elegans ATCC 700633</name>
    <dbReference type="NCBI Taxonomy" id="626369"/>
    <lineage>
        <taxon>Bacteria</taxon>
        <taxon>Bacillati</taxon>
        <taxon>Bacillota</taxon>
        <taxon>Bacilli</taxon>
        <taxon>Lactobacillales</taxon>
        <taxon>Carnobacteriaceae</taxon>
        <taxon>Granulicatella</taxon>
    </lineage>
</organism>
<keyword evidence="5" id="KW-0479">Metal-binding</keyword>
<dbReference type="GO" id="GO:0009396">
    <property type="term" value="P:folic acid-containing compound biosynthetic process"/>
    <property type="evidence" value="ECO:0007669"/>
    <property type="project" value="TreeGrafter"/>
</dbReference>
<evidence type="ECO:0000256" key="4">
    <source>
        <dbReference type="PIRSR" id="PIRSR006806-1"/>
    </source>
</evidence>
<dbReference type="PANTHER" id="PTHR23407">
    <property type="entry name" value="ATPASE INHIBITOR/5-FORMYLTETRAHYDROFOLATE CYCLO-LIGASE"/>
    <property type="match status" value="1"/>
</dbReference>
<feature type="binding site" evidence="4">
    <location>
        <begin position="3"/>
        <end position="7"/>
    </location>
    <ligand>
        <name>ATP</name>
        <dbReference type="ChEBI" id="CHEBI:30616"/>
    </ligand>
</feature>
<dbReference type="Pfam" id="PF01812">
    <property type="entry name" value="5-FTHF_cyc-lig"/>
    <property type="match status" value="1"/>
</dbReference>
<dbReference type="AlphaFoldDB" id="D0BJH5"/>
<evidence type="ECO:0000256" key="1">
    <source>
        <dbReference type="ARBA" id="ARBA00010638"/>
    </source>
</evidence>